<dbReference type="InterPro" id="IPR036849">
    <property type="entry name" value="Enolase-like_C_sf"/>
</dbReference>
<dbReference type="InterPro" id="IPR047500">
    <property type="entry name" value="DD_ENO4"/>
</dbReference>
<dbReference type="Pfam" id="PF00113">
    <property type="entry name" value="Enolase_C"/>
    <property type="match status" value="1"/>
</dbReference>
<dbReference type="SMART" id="SM01192">
    <property type="entry name" value="Enolase_C"/>
    <property type="match status" value="1"/>
</dbReference>
<feature type="region of interest" description="Disordered" evidence="9">
    <location>
        <begin position="101"/>
        <end position="135"/>
    </location>
</feature>
<dbReference type="RefSeq" id="XP_066920320.1">
    <property type="nucleotide sequence ID" value="XM_067064219.1"/>
</dbReference>
<dbReference type="PANTHER" id="PTHR11902:SF30">
    <property type="entry name" value="ENOLASE 4"/>
    <property type="match status" value="1"/>
</dbReference>
<dbReference type="EnsemblMetazoa" id="CLYHEMT000471.1">
    <property type="protein sequence ID" value="CLYHEMP000471.1"/>
    <property type="gene ID" value="CLYHEMG000471"/>
</dbReference>
<proteinExistence type="inferred from homology"/>
<dbReference type="PANTHER" id="PTHR11902">
    <property type="entry name" value="ENOLASE"/>
    <property type="match status" value="1"/>
</dbReference>
<dbReference type="GO" id="GO:0004634">
    <property type="term" value="F:phosphopyruvate hydratase activity"/>
    <property type="evidence" value="ECO:0007669"/>
    <property type="project" value="UniProtKB-EC"/>
</dbReference>
<keyword evidence="4" id="KW-0324">Glycolysis</keyword>
<comment type="pathway">
    <text evidence="1">Carbohydrate degradation; glycolysis; pyruvate from D-glyceraldehyde 3-phosphate: step 4/5.</text>
</comment>
<evidence type="ECO:0000256" key="7">
    <source>
        <dbReference type="ARBA" id="ARBA00034855"/>
    </source>
</evidence>
<evidence type="ECO:0000256" key="4">
    <source>
        <dbReference type="ARBA" id="ARBA00023152"/>
    </source>
</evidence>
<protein>
    <recommendedName>
        <fullName evidence="7">Enolase 4</fullName>
        <ecNumber evidence="3">4.2.1.11</ecNumber>
    </recommendedName>
    <alternativeName>
        <fullName evidence="6">2-phospho-D-glycerate hydro-lyase</fullName>
    </alternativeName>
</protein>
<dbReference type="GO" id="GO:0006096">
    <property type="term" value="P:glycolytic process"/>
    <property type="evidence" value="ECO:0007669"/>
    <property type="project" value="UniProtKB-UniPathway"/>
</dbReference>
<evidence type="ECO:0000256" key="3">
    <source>
        <dbReference type="ARBA" id="ARBA00012058"/>
    </source>
</evidence>
<keyword evidence="12" id="KW-1185">Reference proteome</keyword>
<evidence type="ECO:0000259" key="10">
    <source>
        <dbReference type="SMART" id="SM01192"/>
    </source>
</evidence>
<dbReference type="OrthoDB" id="10009078at2759"/>
<dbReference type="GO" id="GO:0000015">
    <property type="term" value="C:phosphopyruvate hydratase complex"/>
    <property type="evidence" value="ECO:0007669"/>
    <property type="project" value="InterPro"/>
</dbReference>
<evidence type="ECO:0000256" key="1">
    <source>
        <dbReference type="ARBA" id="ARBA00005031"/>
    </source>
</evidence>
<dbReference type="Proteomes" id="UP000594262">
    <property type="component" value="Unplaced"/>
</dbReference>
<reference evidence="11" key="1">
    <citation type="submission" date="2021-01" db="UniProtKB">
        <authorList>
            <consortium name="EnsemblMetazoa"/>
        </authorList>
    </citation>
    <scope>IDENTIFICATION</scope>
</reference>
<dbReference type="EC" id="4.2.1.11" evidence="3"/>
<dbReference type="InterPro" id="IPR000941">
    <property type="entry name" value="Enolase"/>
</dbReference>
<evidence type="ECO:0000256" key="9">
    <source>
        <dbReference type="SAM" id="MobiDB-lite"/>
    </source>
</evidence>
<evidence type="ECO:0000313" key="12">
    <source>
        <dbReference type="Proteomes" id="UP000594262"/>
    </source>
</evidence>
<evidence type="ECO:0000256" key="5">
    <source>
        <dbReference type="ARBA" id="ARBA00023239"/>
    </source>
</evidence>
<keyword evidence="5" id="KW-0456">Lyase</keyword>
<dbReference type="CDD" id="cd22974">
    <property type="entry name" value="DD_ENO4"/>
    <property type="match status" value="1"/>
</dbReference>
<sequence>MSRRFEEKQRAARYFHENQVPKQLETLLNEMFHKQPDDIYGYMAEYFGALSKPAAISEIKLEPVLSSFGYQTIKSTISCIVNGVSKEICQVQHFNDDRPPAQKLATARSSAKQSKKDGGGGGGKGKNTKKDPTPNTEEAIVEAPLFPKYIFNVNNALTRMNEMIPHLVGCCLETKTIDEQLHQLTEQMKNEKLNELQQELNPPSPIEVEGGIGGEEGAVQISIIPSPSSEQTTEQPLKTCVSAKDIMEITTELNASSFFLSFLSAASKSRLMGDPLYEQFLSSAKKENLTIPMPAITFFSCCQVTPGKVNMVRELMVLFKPNADFKEGVEQVIKLYHAFEKALQAKYGATGIVKDSRGLLTPTFDKVEQIFEVLTQTCRAEFEEREFKDLFDIILDVGANEFFDPEKKKYELCIGSMKSTDEVVALYQTWIEQFSIVSLIDPFSTLDPSKKTVYDSLATQCYIISSQVSGFEQCHLEMDERTIDGMLLQPEVHSSTVSETVENLLPLHEKDGILMMNDEWGLVQHSTASVDLSIVFGATFIRVTTPCGAGSNSLQYMLDIKESLPVDNESFDDERSYIFRSKVPDEEAAVQAPVE</sequence>
<evidence type="ECO:0000256" key="8">
    <source>
        <dbReference type="ARBA" id="ARBA00048333"/>
    </source>
</evidence>
<dbReference type="SUPFAM" id="SSF47391">
    <property type="entry name" value="Dimerization-anchoring domain of cAMP-dependent PK regulatory subunit"/>
    <property type="match status" value="1"/>
</dbReference>
<accession>A0A7M5UKA0</accession>
<dbReference type="AlphaFoldDB" id="A0A7M5UKA0"/>
<dbReference type="Gene3D" id="3.20.20.120">
    <property type="entry name" value="Enolase-like C-terminal domain"/>
    <property type="match status" value="1"/>
</dbReference>
<dbReference type="GO" id="GO:0000287">
    <property type="term" value="F:magnesium ion binding"/>
    <property type="evidence" value="ECO:0007669"/>
    <property type="project" value="InterPro"/>
</dbReference>
<name>A0A7M5UKA0_9CNID</name>
<dbReference type="UniPathway" id="UPA00109">
    <property type="reaction ID" value="UER00187"/>
</dbReference>
<evidence type="ECO:0000256" key="6">
    <source>
        <dbReference type="ARBA" id="ARBA00031125"/>
    </source>
</evidence>
<comment type="catalytic activity">
    <reaction evidence="8">
        <text>(2R)-2-phosphoglycerate = phosphoenolpyruvate + H2O</text>
        <dbReference type="Rhea" id="RHEA:10164"/>
        <dbReference type="ChEBI" id="CHEBI:15377"/>
        <dbReference type="ChEBI" id="CHEBI:58289"/>
        <dbReference type="ChEBI" id="CHEBI:58702"/>
        <dbReference type="EC" id="4.2.1.11"/>
    </reaction>
</comment>
<comment type="similarity">
    <text evidence="2">Belongs to the enolase family.</text>
</comment>
<dbReference type="SUPFAM" id="SSF51604">
    <property type="entry name" value="Enolase C-terminal domain-like"/>
    <property type="match status" value="1"/>
</dbReference>
<dbReference type="InterPro" id="IPR020810">
    <property type="entry name" value="Enolase_C"/>
</dbReference>
<organism evidence="11 12">
    <name type="scientific">Clytia hemisphaerica</name>
    <dbReference type="NCBI Taxonomy" id="252671"/>
    <lineage>
        <taxon>Eukaryota</taxon>
        <taxon>Metazoa</taxon>
        <taxon>Cnidaria</taxon>
        <taxon>Hydrozoa</taxon>
        <taxon>Hydroidolina</taxon>
        <taxon>Leptothecata</taxon>
        <taxon>Obeliida</taxon>
        <taxon>Clytiidae</taxon>
        <taxon>Clytia</taxon>
    </lineage>
</organism>
<evidence type="ECO:0000313" key="11">
    <source>
        <dbReference type="EnsemblMetazoa" id="CLYHEMP000471.1"/>
    </source>
</evidence>
<evidence type="ECO:0000256" key="2">
    <source>
        <dbReference type="ARBA" id="ARBA00009604"/>
    </source>
</evidence>
<dbReference type="GeneID" id="136807623"/>
<feature type="domain" description="Enolase C-terminal TIM barrel" evidence="10">
    <location>
        <begin position="288"/>
        <end position="556"/>
    </location>
</feature>